<dbReference type="InterPro" id="IPR028889">
    <property type="entry name" value="USP"/>
</dbReference>
<name>D8LVR9_BLAHO</name>
<dbReference type="InterPro" id="IPR018200">
    <property type="entry name" value="USP_CS"/>
</dbReference>
<dbReference type="PANTHER" id="PTHR24006:SF925">
    <property type="entry name" value="UBIQUITINYL HYDROLASE 1"/>
    <property type="match status" value="1"/>
</dbReference>
<organism evidence="2">
    <name type="scientific">Blastocystis hominis</name>
    <dbReference type="NCBI Taxonomy" id="12968"/>
    <lineage>
        <taxon>Eukaryota</taxon>
        <taxon>Sar</taxon>
        <taxon>Stramenopiles</taxon>
        <taxon>Bigyra</taxon>
        <taxon>Opalozoa</taxon>
        <taxon>Opalinata</taxon>
        <taxon>Blastocystidae</taxon>
        <taxon>Blastocystis</taxon>
    </lineage>
</organism>
<dbReference type="SUPFAM" id="SSF54001">
    <property type="entry name" value="Cysteine proteinases"/>
    <property type="match status" value="1"/>
</dbReference>
<dbReference type="GeneID" id="24922175"/>
<sequence>MEAEASREVLLGSVSFYPSQCKQLHSLSCPEFVNGCRYAVSYRVSIRNKAPIILSLDIQLLYPCSPCISVDAAFEIQLGVIERRTVTIIHQETKQVHYSYTSHSCKLQIDLLSLKNCYSKVASLDWILSRDPTESPVGIINNGAICYLNSVVQLLYSIPSFRSIIESIDFCSLLHSCSTVESMKRILKSTFLALQKTFYALDHSRIPVDVSSLFESFQWKDEERNEQKDAHEVLLLLLNRLNDEWRAFHFTSASSSRAETPFDSLLKGLFLVSFGDNEKRFSKSHKDPFYVIPLVGTIFVIVTSRMSRDAPRFRKHSSAFYNKKNWKMKIEFDYEPANWSMVGGRWRLWESRRFSFCS</sequence>
<dbReference type="PANTHER" id="PTHR24006">
    <property type="entry name" value="UBIQUITIN CARBOXYL-TERMINAL HYDROLASE"/>
    <property type="match status" value="1"/>
</dbReference>
<evidence type="ECO:0000313" key="3">
    <source>
        <dbReference type="Proteomes" id="UP000008312"/>
    </source>
</evidence>
<keyword evidence="3" id="KW-1185">Reference proteome</keyword>
<dbReference type="GO" id="GO:0004843">
    <property type="term" value="F:cysteine-type deubiquitinase activity"/>
    <property type="evidence" value="ECO:0007669"/>
    <property type="project" value="InterPro"/>
</dbReference>
<dbReference type="GO" id="GO:0016579">
    <property type="term" value="P:protein deubiquitination"/>
    <property type="evidence" value="ECO:0007669"/>
    <property type="project" value="InterPro"/>
</dbReference>
<feature type="domain" description="USP" evidence="1">
    <location>
        <begin position="137"/>
        <end position="358"/>
    </location>
</feature>
<dbReference type="RefSeq" id="XP_012893956.1">
    <property type="nucleotide sequence ID" value="XM_013038502.1"/>
</dbReference>
<dbReference type="InterPro" id="IPR001394">
    <property type="entry name" value="Peptidase_C19_UCH"/>
</dbReference>
<evidence type="ECO:0000259" key="1">
    <source>
        <dbReference type="PROSITE" id="PS50235"/>
    </source>
</evidence>
<dbReference type="Pfam" id="PF00443">
    <property type="entry name" value="UCH"/>
    <property type="match status" value="1"/>
</dbReference>
<dbReference type="AlphaFoldDB" id="D8LVR9"/>
<dbReference type="OrthoDB" id="289038at2759"/>
<dbReference type="Proteomes" id="UP000008312">
    <property type="component" value="Unassembled WGS sequence"/>
</dbReference>
<dbReference type="InterPro" id="IPR038765">
    <property type="entry name" value="Papain-like_cys_pep_sf"/>
</dbReference>
<dbReference type="EMBL" id="FN668638">
    <property type="protein sequence ID" value="CBK19908.2"/>
    <property type="molecule type" value="Genomic_DNA"/>
</dbReference>
<dbReference type="InterPro" id="IPR050164">
    <property type="entry name" value="Peptidase_C19"/>
</dbReference>
<accession>D8LVR9</accession>
<protein>
    <recommendedName>
        <fullName evidence="1">USP domain-containing protein</fullName>
    </recommendedName>
</protein>
<gene>
    <name evidence="2" type="ORF">GSBLH_T00006050001</name>
</gene>
<dbReference type="GO" id="GO:0005634">
    <property type="term" value="C:nucleus"/>
    <property type="evidence" value="ECO:0007669"/>
    <property type="project" value="TreeGrafter"/>
</dbReference>
<proteinExistence type="predicted"/>
<reference evidence="2" key="1">
    <citation type="submission" date="2010-02" db="EMBL/GenBank/DDBJ databases">
        <title>Sequencing and annotation of the Blastocystis hominis genome.</title>
        <authorList>
            <person name="Wincker P."/>
        </authorList>
    </citation>
    <scope>NUCLEOTIDE SEQUENCE</scope>
    <source>
        <strain evidence="2">Singapore isolate B</strain>
    </source>
</reference>
<dbReference type="PROSITE" id="PS00972">
    <property type="entry name" value="USP_1"/>
    <property type="match status" value="1"/>
</dbReference>
<dbReference type="PROSITE" id="PS50235">
    <property type="entry name" value="USP_3"/>
    <property type="match status" value="1"/>
</dbReference>
<dbReference type="Gene3D" id="3.90.70.10">
    <property type="entry name" value="Cysteine proteinases"/>
    <property type="match status" value="1"/>
</dbReference>
<dbReference type="InParanoid" id="D8LVR9"/>
<dbReference type="GO" id="GO:0005829">
    <property type="term" value="C:cytosol"/>
    <property type="evidence" value="ECO:0007669"/>
    <property type="project" value="TreeGrafter"/>
</dbReference>
<evidence type="ECO:0000313" key="2">
    <source>
        <dbReference type="EMBL" id="CBK19908.2"/>
    </source>
</evidence>